<gene>
    <name evidence="1" type="ORF">UFOPK2214_01267</name>
</gene>
<sequence>MEPVTIGMIPAMVSISVVFPAPLRPTTPTTSPATAEKSTGIEYVPFPISPDTARVIVLPLSPNDLASQLGLRPRQSS</sequence>
<reference evidence="1" key="1">
    <citation type="submission" date="2020-05" db="EMBL/GenBank/DDBJ databases">
        <authorList>
            <person name="Chiriac C."/>
            <person name="Salcher M."/>
            <person name="Ghai R."/>
            <person name="Kavagutti S V."/>
        </authorList>
    </citation>
    <scope>NUCLEOTIDE SEQUENCE</scope>
</reference>
<accession>A0A6J6LIK7</accession>
<organism evidence="1">
    <name type="scientific">freshwater metagenome</name>
    <dbReference type="NCBI Taxonomy" id="449393"/>
    <lineage>
        <taxon>unclassified sequences</taxon>
        <taxon>metagenomes</taxon>
        <taxon>ecological metagenomes</taxon>
    </lineage>
</organism>
<dbReference type="AlphaFoldDB" id="A0A6J6LIK7"/>
<proteinExistence type="predicted"/>
<evidence type="ECO:0000313" key="1">
    <source>
        <dbReference type="EMBL" id="CAB4661481.1"/>
    </source>
</evidence>
<dbReference type="EMBL" id="CAEZWJ010000053">
    <property type="protein sequence ID" value="CAB4661481.1"/>
    <property type="molecule type" value="Genomic_DNA"/>
</dbReference>
<name>A0A6J6LIK7_9ZZZZ</name>
<protein>
    <submittedName>
        <fullName evidence="1">Unannotated protein</fullName>
    </submittedName>
</protein>